<dbReference type="SUPFAM" id="SSF50998">
    <property type="entry name" value="Quinoprotein alcohol dehydrogenase-like"/>
    <property type="match status" value="1"/>
</dbReference>
<name>A0A2K3DMC5_CHLRE</name>
<dbReference type="GeneID" id="5722117"/>
<dbReference type="Gene3D" id="2.140.10.10">
    <property type="entry name" value="Quinoprotein alcohol dehydrogenase-like superfamily"/>
    <property type="match status" value="1"/>
</dbReference>
<dbReference type="KEGG" id="cre:CHLRE_06g256350v5"/>
<keyword evidence="7" id="KW-1185">Reference proteome</keyword>
<protein>
    <recommendedName>
        <fullName evidence="5">Pyrrolo-quinoline quinone repeat domain-containing protein</fullName>
    </recommendedName>
</protein>
<dbReference type="PaxDb" id="3055-EDP08346"/>
<sequence>MVARRGSAAALLILAALSLAAITSAEYTKSWGSFGGSSPNKNWRSAHIAGPFKRSAQALFKVDTGAQDVSCTPTIIGGHAYFGDWAGQLYKVDAVTGQVAWALNVTELVWPGGAGATNAVQTRTSPTDDGAGNIIIGTQTIVPPGNPKGVQGYVVSLKASDGSVNWRAVPDSHPFAIITASPTVYKDGSCCLYGAVYVGVSSNEELVDGIGLECCTFRGSVVKLDLKTGAKQWQFHTAPDNGGKVDGWSGNAVWGSAPTIVEKQGLVVVATGNTYSVPADVEQCLDAATTPVEKGKCVQVPGNWFNSVLGINMANGSLAWGSRVSYFDVWTTTCIPLIPGVADCPVKDSPDYDFGQAPLYFPNTKCGSETKDILVAAQKSGWAYGFDAHTGKMLWSKSAGPGSASGGSQWGSATDGKKTVFLQNANFAFENVTLVNPAPGSSPVAGGGFGTAIDVCTGSIKWQSAMPITPVKSSSTMGPPTYVMAKGGEFVVYPTLSPEGKLVVLRASTGAVWTTLTAGNGSIVSGPSVANGILYVGVGYRRYGFGVGTSKYGLAAFKLY</sequence>
<proteinExistence type="inferred from homology"/>
<gene>
    <name evidence="6" type="ORF">CHLRE_06g256350v5</name>
</gene>
<dbReference type="Gramene" id="PNW81689">
    <property type="protein sequence ID" value="PNW81689"/>
    <property type="gene ID" value="CHLRE_06g256350v5"/>
</dbReference>
<dbReference type="Proteomes" id="UP000006906">
    <property type="component" value="Chromosome 6"/>
</dbReference>
<dbReference type="InterPro" id="IPR018391">
    <property type="entry name" value="PQQ_b-propeller_rpt"/>
</dbReference>
<dbReference type="GO" id="GO:0016491">
    <property type="term" value="F:oxidoreductase activity"/>
    <property type="evidence" value="ECO:0007669"/>
    <property type="project" value="UniProtKB-KW"/>
</dbReference>
<organism evidence="6 7">
    <name type="scientific">Chlamydomonas reinhardtii</name>
    <name type="common">Chlamydomonas smithii</name>
    <dbReference type="NCBI Taxonomy" id="3055"/>
    <lineage>
        <taxon>Eukaryota</taxon>
        <taxon>Viridiplantae</taxon>
        <taxon>Chlorophyta</taxon>
        <taxon>core chlorophytes</taxon>
        <taxon>Chlorophyceae</taxon>
        <taxon>CS clade</taxon>
        <taxon>Chlamydomonadales</taxon>
        <taxon>Chlamydomonadaceae</taxon>
        <taxon>Chlamydomonas</taxon>
    </lineage>
</organism>
<accession>A0A2K3DMC5</accession>
<dbReference type="InterPro" id="IPR002372">
    <property type="entry name" value="PQQ_rpt_dom"/>
</dbReference>
<dbReference type="PANTHER" id="PTHR32303:SF10">
    <property type="entry name" value="OUTER MEMBRANE PROTEIN ASSEMBLY FACTOR BAMB"/>
    <property type="match status" value="1"/>
</dbReference>
<evidence type="ECO:0000256" key="1">
    <source>
        <dbReference type="ARBA" id="ARBA00001931"/>
    </source>
</evidence>
<feature type="domain" description="Pyrrolo-quinoline quinone repeat" evidence="5">
    <location>
        <begin position="219"/>
        <end position="536"/>
    </location>
</feature>
<feature type="signal peptide" evidence="4">
    <location>
        <begin position="1"/>
        <end position="25"/>
    </location>
</feature>
<keyword evidence="4" id="KW-0732">Signal</keyword>
<dbReference type="Pfam" id="PF13360">
    <property type="entry name" value="PQQ_2"/>
    <property type="match status" value="1"/>
</dbReference>
<evidence type="ECO:0000313" key="7">
    <source>
        <dbReference type="Proteomes" id="UP000006906"/>
    </source>
</evidence>
<dbReference type="PANTHER" id="PTHR32303">
    <property type="entry name" value="QUINOPROTEIN ALCOHOL DEHYDROGENASE (CYTOCHROME C)"/>
    <property type="match status" value="1"/>
</dbReference>
<dbReference type="InterPro" id="IPR011047">
    <property type="entry name" value="Quinoprotein_ADH-like_sf"/>
</dbReference>
<evidence type="ECO:0000313" key="6">
    <source>
        <dbReference type="EMBL" id="PNW81689.1"/>
    </source>
</evidence>
<keyword evidence="3" id="KW-0560">Oxidoreductase</keyword>
<reference evidence="6 7" key="1">
    <citation type="journal article" date="2007" name="Science">
        <title>The Chlamydomonas genome reveals the evolution of key animal and plant functions.</title>
        <authorList>
            <person name="Merchant S.S."/>
            <person name="Prochnik S.E."/>
            <person name="Vallon O."/>
            <person name="Harris E.H."/>
            <person name="Karpowicz S.J."/>
            <person name="Witman G.B."/>
            <person name="Terry A."/>
            <person name="Salamov A."/>
            <person name="Fritz-Laylin L.K."/>
            <person name="Marechal-Drouard L."/>
            <person name="Marshall W.F."/>
            <person name="Qu L.H."/>
            <person name="Nelson D.R."/>
            <person name="Sanderfoot A.A."/>
            <person name="Spalding M.H."/>
            <person name="Kapitonov V.V."/>
            <person name="Ren Q."/>
            <person name="Ferris P."/>
            <person name="Lindquist E."/>
            <person name="Shapiro H."/>
            <person name="Lucas S.M."/>
            <person name="Grimwood J."/>
            <person name="Schmutz J."/>
            <person name="Cardol P."/>
            <person name="Cerutti H."/>
            <person name="Chanfreau G."/>
            <person name="Chen C.L."/>
            <person name="Cognat V."/>
            <person name="Croft M.T."/>
            <person name="Dent R."/>
            <person name="Dutcher S."/>
            <person name="Fernandez E."/>
            <person name="Fukuzawa H."/>
            <person name="Gonzalez-Ballester D."/>
            <person name="Gonzalez-Halphen D."/>
            <person name="Hallmann A."/>
            <person name="Hanikenne M."/>
            <person name="Hippler M."/>
            <person name="Inwood W."/>
            <person name="Jabbari K."/>
            <person name="Kalanon M."/>
            <person name="Kuras R."/>
            <person name="Lefebvre P.A."/>
            <person name="Lemaire S.D."/>
            <person name="Lobanov A.V."/>
            <person name="Lohr M."/>
            <person name="Manuell A."/>
            <person name="Meier I."/>
            <person name="Mets L."/>
            <person name="Mittag M."/>
            <person name="Mittelmeier T."/>
            <person name="Moroney J.V."/>
            <person name="Moseley J."/>
            <person name="Napoli C."/>
            <person name="Nedelcu A.M."/>
            <person name="Niyogi K."/>
            <person name="Novoselov S.V."/>
            <person name="Paulsen I.T."/>
            <person name="Pazour G."/>
            <person name="Purton S."/>
            <person name="Ral J.P."/>
            <person name="Riano-Pachon D.M."/>
            <person name="Riekhof W."/>
            <person name="Rymarquis L."/>
            <person name="Schroda M."/>
            <person name="Stern D."/>
            <person name="Umen J."/>
            <person name="Willows R."/>
            <person name="Wilson N."/>
            <person name="Zimmer S.L."/>
            <person name="Allmer J."/>
            <person name="Balk J."/>
            <person name="Bisova K."/>
            <person name="Chen C.J."/>
            <person name="Elias M."/>
            <person name="Gendler K."/>
            <person name="Hauser C."/>
            <person name="Lamb M.R."/>
            <person name="Ledford H."/>
            <person name="Long J.C."/>
            <person name="Minagawa J."/>
            <person name="Page M.D."/>
            <person name="Pan J."/>
            <person name="Pootakham W."/>
            <person name="Roje S."/>
            <person name="Rose A."/>
            <person name="Stahlberg E."/>
            <person name="Terauchi A.M."/>
            <person name="Yang P."/>
            <person name="Ball S."/>
            <person name="Bowler C."/>
            <person name="Dieckmann C.L."/>
            <person name="Gladyshev V.N."/>
            <person name="Green P."/>
            <person name="Jorgensen R."/>
            <person name="Mayfield S."/>
            <person name="Mueller-Roeber B."/>
            <person name="Rajamani S."/>
            <person name="Sayre R.T."/>
            <person name="Brokstein P."/>
            <person name="Dubchak I."/>
            <person name="Goodstein D."/>
            <person name="Hornick L."/>
            <person name="Huang Y.W."/>
            <person name="Jhaveri J."/>
            <person name="Luo Y."/>
            <person name="Martinez D."/>
            <person name="Ngau W.C."/>
            <person name="Otillar B."/>
            <person name="Poliakov A."/>
            <person name="Porter A."/>
            <person name="Szajkowski L."/>
            <person name="Werner G."/>
            <person name="Zhou K."/>
            <person name="Grigoriev I.V."/>
            <person name="Rokhsar D.S."/>
            <person name="Grossman A.R."/>
        </authorList>
    </citation>
    <scope>NUCLEOTIDE SEQUENCE [LARGE SCALE GENOMIC DNA]</scope>
    <source>
        <strain evidence="7">CC-503</strain>
    </source>
</reference>
<dbReference type="STRING" id="3055.A0A2K3DMC5"/>
<evidence type="ECO:0000256" key="3">
    <source>
        <dbReference type="ARBA" id="ARBA00023002"/>
    </source>
</evidence>
<evidence type="ECO:0000256" key="4">
    <source>
        <dbReference type="SAM" id="SignalP"/>
    </source>
</evidence>
<comment type="similarity">
    <text evidence="2">Belongs to the bacterial PQQ dehydrogenase family.</text>
</comment>
<dbReference type="OrthoDB" id="416253at2759"/>
<evidence type="ECO:0000259" key="5">
    <source>
        <dbReference type="Pfam" id="PF13360"/>
    </source>
</evidence>
<dbReference type="RefSeq" id="XP_042923410.1">
    <property type="nucleotide sequence ID" value="XM_043062704.1"/>
</dbReference>
<feature type="chain" id="PRO_5014439129" description="Pyrrolo-quinoline quinone repeat domain-containing protein" evidence="4">
    <location>
        <begin position="26"/>
        <end position="560"/>
    </location>
</feature>
<dbReference type="EMBL" id="CM008967">
    <property type="protein sequence ID" value="PNW81689.1"/>
    <property type="molecule type" value="Genomic_DNA"/>
</dbReference>
<dbReference type="SMART" id="SM00564">
    <property type="entry name" value="PQQ"/>
    <property type="match status" value="4"/>
</dbReference>
<dbReference type="InParanoid" id="A0A2K3DMC5"/>
<dbReference type="AlphaFoldDB" id="A0A2K3DMC5"/>
<dbReference type="ExpressionAtlas" id="A0A2K3DMC5">
    <property type="expression patterns" value="baseline and differential"/>
</dbReference>
<evidence type="ECO:0000256" key="2">
    <source>
        <dbReference type="ARBA" id="ARBA00008156"/>
    </source>
</evidence>
<comment type="cofactor">
    <cofactor evidence="1">
        <name>pyrroloquinoline quinone</name>
        <dbReference type="ChEBI" id="CHEBI:58442"/>
    </cofactor>
</comment>